<dbReference type="SUPFAM" id="SSF48317">
    <property type="entry name" value="Acid phosphatase/Vanadium-dependent haloperoxidase"/>
    <property type="match status" value="1"/>
</dbReference>
<gene>
    <name evidence="8" type="ORF">CYMTET_21052</name>
</gene>
<proteinExistence type="inferred from homology"/>
<dbReference type="PANTHER" id="PTHR10165">
    <property type="entry name" value="LIPID PHOSPHATE PHOSPHATASE"/>
    <property type="match status" value="1"/>
</dbReference>
<evidence type="ECO:0000313" key="9">
    <source>
        <dbReference type="Proteomes" id="UP001190700"/>
    </source>
</evidence>
<dbReference type="InterPro" id="IPR043216">
    <property type="entry name" value="PAP-like"/>
</dbReference>
<dbReference type="AlphaFoldDB" id="A0AAE0G3K4"/>
<protein>
    <recommendedName>
        <fullName evidence="7">Phosphatidic acid phosphatase type 2/haloperoxidase domain-containing protein</fullName>
    </recommendedName>
</protein>
<evidence type="ECO:0000256" key="3">
    <source>
        <dbReference type="ARBA" id="ARBA00022692"/>
    </source>
</evidence>
<accession>A0AAE0G3K4</accession>
<dbReference type="GO" id="GO:0016020">
    <property type="term" value="C:membrane"/>
    <property type="evidence" value="ECO:0007669"/>
    <property type="project" value="UniProtKB-SubCell"/>
</dbReference>
<dbReference type="Pfam" id="PF01569">
    <property type="entry name" value="PAP2"/>
    <property type="match status" value="1"/>
</dbReference>
<dbReference type="Gene3D" id="1.20.144.10">
    <property type="entry name" value="Phosphatidic acid phosphatase type 2/haloperoxidase"/>
    <property type="match status" value="1"/>
</dbReference>
<dbReference type="GO" id="GO:0008195">
    <property type="term" value="F:phosphatidate phosphatase activity"/>
    <property type="evidence" value="ECO:0007669"/>
    <property type="project" value="TreeGrafter"/>
</dbReference>
<comment type="similarity">
    <text evidence="2">Belongs to the PA-phosphatase related phosphoesterase family.</text>
</comment>
<evidence type="ECO:0000256" key="4">
    <source>
        <dbReference type="ARBA" id="ARBA00022989"/>
    </source>
</evidence>
<dbReference type="EMBL" id="LGRX02010323">
    <property type="protein sequence ID" value="KAK3270555.1"/>
    <property type="molecule type" value="Genomic_DNA"/>
</dbReference>
<name>A0AAE0G3K4_9CHLO</name>
<dbReference type="GO" id="GO:0046839">
    <property type="term" value="P:phospholipid dephosphorylation"/>
    <property type="evidence" value="ECO:0007669"/>
    <property type="project" value="TreeGrafter"/>
</dbReference>
<evidence type="ECO:0000256" key="6">
    <source>
        <dbReference type="SAM" id="Phobius"/>
    </source>
</evidence>
<organism evidence="8 9">
    <name type="scientific">Cymbomonas tetramitiformis</name>
    <dbReference type="NCBI Taxonomy" id="36881"/>
    <lineage>
        <taxon>Eukaryota</taxon>
        <taxon>Viridiplantae</taxon>
        <taxon>Chlorophyta</taxon>
        <taxon>Pyramimonadophyceae</taxon>
        <taxon>Pyramimonadales</taxon>
        <taxon>Pyramimonadaceae</taxon>
        <taxon>Cymbomonas</taxon>
    </lineage>
</organism>
<evidence type="ECO:0000256" key="2">
    <source>
        <dbReference type="ARBA" id="ARBA00008816"/>
    </source>
</evidence>
<feature type="domain" description="Phosphatidic acid phosphatase type 2/haloperoxidase" evidence="7">
    <location>
        <begin position="158"/>
        <end position="281"/>
    </location>
</feature>
<dbReference type="InterPro" id="IPR000326">
    <property type="entry name" value="PAP2/HPO"/>
</dbReference>
<dbReference type="SMART" id="SM00014">
    <property type="entry name" value="acidPPc"/>
    <property type="match status" value="1"/>
</dbReference>
<keyword evidence="4 6" id="KW-1133">Transmembrane helix</keyword>
<evidence type="ECO:0000256" key="5">
    <source>
        <dbReference type="ARBA" id="ARBA00023136"/>
    </source>
</evidence>
<dbReference type="InterPro" id="IPR036938">
    <property type="entry name" value="PAP2/HPO_sf"/>
</dbReference>
<dbReference type="GO" id="GO:0006644">
    <property type="term" value="P:phospholipid metabolic process"/>
    <property type="evidence" value="ECO:0007669"/>
    <property type="project" value="InterPro"/>
</dbReference>
<keyword evidence="9" id="KW-1185">Reference proteome</keyword>
<reference evidence="8 9" key="1">
    <citation type="journal article" date="2015" name="Genome Biol. Evol.">
        <title>Comparative Genomics of a Bacterivorous Green Alga Reveals Evolutionary Causalities and Consequences of Phago-Mixotrophic Mode of Nutrition.</title>
        <authorList>
            <person name="Burns J.A."/>
            <person name="Paasch A."/>
            <person name="Narechania A."/>
            <person name="Kim E."/>
        </authorList>
    </citation>
    <scope>NUCLEOTIDE SEQUENCE [LARGE SCALE GENOMIC DNA]</scope>
    <source>
        <strain evidence="8 9">PLY_AMNH</strain>
    </source>
</reference>
<dbReference type="Proteomes" id="UP001190700">
    <property type="component" value="Unassembled WGS sequence"/>
</dbReference>
<evidence type="ECO:0000313" key="8">
    <source>
        <dbReference type="EMBL" id="KAK3270555.1"/>
    </source>
</evidence>
<feature type="transmembrane region" description="Helical" evidence="6">
    <location>
        <begin position="235"/>
        <end position="254"/>
    </location>
</feature>
<sequence>MRLLAPTCKARVQGSGQKKSCGGPPHPCLNPERLARISNVVTSTEMRTSIWIPLTAGARWLFQTGYLWEWLTALLTGLFAAGVTVLVEPTQRFIPEQKIESVIVRDAALLYPVKPDLVSGEALVVVVLSPIIMFAAVQYSKRSIAYHARLMDFHHACLSLCQALAITFLITNCIKNTAGRHRPSWYDRVELDYKVRDGKLSYPSGHASMSFASMGVATLYLMGHTRVFRATCHQLLLLLLSLLPIGISTMIAVSRTLDYHHYYSDINAGCFIGMVRVFCAHTILVSS</sequence>
<feature type="transmembrane region" description="Helical" evidence="6">
    <location>
        <begin position="67"/>
        <end position="87"/>
    </location>
</feature>
<comment type="subcellular location">
    <subcellularLocation>
        <location evidence="1">Membrane</location>
        <topology evidence="1">Multi-pass membrane protein</topology>
    </subcellularLocation>
</comment>
<feature type="transmembrane region" description="Helical" evidence="6">
    <location>
        <begin position="122"/>
        <end position="140"/>
    </location>
</feature>
<evidence type="ECO:0000256" key="1">
    <source>
        <dbReference type="ARBA" id="ARBA00004141"/>
    </source>
</evidence>
<keyword evidence="5 6" id="KW-0472">Membrane</keyword>
<comment type="caution">
    <text evidence="8">The sequence shown here is derived from an EMBL/GenBank/DDBJ whole genome shotgun (WGS) entry which is preliminary data.</text>
</comment>
<evidence type="ECO:0000259" key="7">
    <source>
        <dbReference type="SMART" id="SM00014"/>
    </source>
</evidence>
<keyword evidence="3 6" id="KW-0812">Transmembrane</keyword>
<dbReference type="PANTHER" id="PTHR10165:SF35">
    <property type="entry name" value="RE23632P"/>
    <property type="match status" value="1"/>
</dbReference>